<organism evidence="3 4">
    <name type="scientific">Cyprinus carpio carpio</name>
    <dbReference type="NCBI Taxonomy" id="630221"/>
    <lineage>
        <taxon>Eukaryota</taxon>
        <taxon>Metazoa</taxon>
        <taxon>Chordata</taxon>
        <taxon>Craniata</taxon>
        <taxon>Vertebrata</taxon>
        <taxon>Euteleostomi</taxon>
        <taxon>Actinopterygii</taxon>
        <taxon>Neopterygii</taxon>
        <taxon>Teleostei</taxon>
        <taxon>Ostariophysi</taxon>
        <taxon>Cypriniformes</taxon>
        <taxon>Cyprinidae</taxon>
        <taxon>Cyprininae</taxon>
        <taxon>Cyprinus</taxon>
    </lineage>
</organism>
<proteinExistence type="predicted"/>
<sequence length="381" mass="43942">MSKTLDTTSLSEAFIQFQIQVKREEIQDFEEEICQLEDKKQKLIKLQEQLREEHRGHVRELQKKMKEQERNLEQRQREDEEQVECTARENLELKHKQEKELEELRCKLARLQVQVKELQEEQQEISEYFQRSLVAAINETEQKVAQSLKDGIQLAFERAKENLDNTSKLEIKEMHWLKKQVPLYNEKVAVLESTVHKLEEEILDLVSLSPGNEFLVQSASLGSHDAHNMDRNIMKINPEETSELVDRARYPLQPLTEVKGAQQKSNVTASGSTTTSSPPDFSEMFSGQADFTGLTHLGSLEQKLLWVIGKAYPLHPPPNDPADMGEEMTFDLLQTERWPVTTDIIHRTFKQSSSQSGEADDSVNDTCEIQQLDKNLITNGE</sequence>
<evidence type="ECO:0000313" key="4">
    <source>
        <dbReference type="Proteomes" id="UP001108240"/>
    </source>
</evidence>
<dbReference type="Proteomes" id="UP001108240">
    <property type="component" value="Unplaced"/>
</dbReference>
<reference evidence="3" key="1">
    <citation type="submission" date="2025-08" db="UniProtKB">
        <authorList>
            <consortium name="Ensembl"/>
        </authorList>
    </citation>
    <scope>IDENTIFICATION</scope>
</reference>
<dbReference type="OMA" id="DMRIQIS"/>
<evidence type="ECO:0000313" key="3">
    <source>
        <dbReference type="Ensembl" id="ENSCCRP00000103960.1"/>
    </source>
</evidence>
<reference evidence="3" key="2">
    <citation type="submission" date="2025-09" db="UniProtKB">
        <authorList>
            <consortium name="Ensembl"/>
        </authorList>
    </citation>
    <scope>IDENTIFICATION</scope>
</reference>
<dbReference type="Ensembl" id="ENSCCRT00000167881.1">
    <property type="protein sequence ID" value="ENSCCRP00000103960.1"/>
    <property type="gene ID" value="ENSCCRG00000011745.2"/>
</dbReference>
<dbReference type="PANTHER" id="PTHR21468">
    <property type="entry name" value="HSD9"/>
    <property type="match status" value="1"/>
</dbReference>
<dbReference type="GeneTree" id="ENSGT00390000013087"/>
<keyword evidence="4" id="KW-1185">Reference proteome</keyword>
<evidence type="ECO:0000256" key="2">
    <source>
        <dbReference type="SAM" id="MobiDB-lite"/>
    </source>
</evidence>
<feature type="compositionally biased region" description="Low complexity" evidence="2">
    <location>
        <begin position="268"/>
        <end position="277"/>
    </location>
</feature>
<dbReference type="PANTHER" id="PTHR21468:SF1">
    <property type="entry name" value="COILED-COIL DOMAIN-CONTAINING PROTEIN 83"/>
    <property type="match status" value="1"/>
</dbReference>
<evidence type="ECO:0000256" key="1">
    <source>
        <dbReference type="SAM" id="Coils"/>
    </source>
</evidence>
<protein>
    <submittedName>
        <fullName evidence="3">Coiled-coil domain containing 83</fullName>
    </submittedName>
</protein>
<feature type="region of interest" description="Disordered" evidence="2">
    <location>
        <begin position="255"/>
        <end position="278"/>
    </location>
</feature>
<keyword evidence="1" id="KW-0175">Coiled coil</keyword>
<name>A0A9J7XD44_CYPCA</name>
<dbReference type="AlphaFoldDB" id="A0A9J7XD44"/>
<dbReference type="InterPro" id="IPR026702">
    <property type="entry name" value="CCDC83"/>
</dbReference>
<feature type="coiled-coil region" evidence="1">
    <location>
        <begin position="19"/>
        <end position="131"/>
    </location>
</feature>
<accession>A0A9J7XD44</accession>